<keyword evidence="1" id="KW-0175">Coiled coil</keyword>
<feature type="non-terminal residue" evidence="3">
    <location>
        <position position="154"/>
    </location>
</feature>
<keyword evidence="4" id="KW-1185">Reference proteome</keyword>
<evidence type="ECO:0000256" key="2">
    <source>
        <dbReference type="SAM" id="MobiDB-lite"/>
    </source>
</evidence>
<proteinExistence type="predicted"/>
<evidence type="ECO:0000256" key="1">
    <source>
        <dbReference type="SAM" id="Coils"/>
    </source>
</evidence>
<dbReference type="AlphaFoldDB" id="A0A699ZWQ5"/>
<evidence type="ECO:0000313" key="3">
    <source>
        <dbReference type="EMBL" id="GFH26405.1"/>
    </source>
</evidence>
<gene>
    <name evidence="3" type="ORF">HaLaN_24549</name>
</gene>
<protein>
    <submittedName>
        <fullName evidence="3">Uncharacterized protein</fullName>
    </submittedName>
</protein>
<reference evidence="3 4" key="1">
    <citation type="submission" date="2020-02" db="EMBL/GenBank/DDBJ databases">
        <title>Draft genome sequence of Haematococcus lacustris strain NIES-144.</title>
        <authorList>
            <person name="Morimoto D."/>
            <person name="Nakagawa S."/>
            <person name="Yoshida T."/>
            <person name="Sawayama S."/>
        </authorList>
    </citation>
    <scope>NUCLEOTIDE SEQUENCE [LARGE SCALE GENOMIC DNA]</scope>
    <source>
        <strain evidence="3 4">NIES-144</strain>
    </source>
</reference>
<dbReference type="Proteomes" id="UP000485058">
    <property type="component" value="Unassembled WGS sequence"/>
</dbReference>
<feature type="non-terminal residue" evidence="3">
    <location>
        <position position="1"/>
    </location>
</feature>
<feature type="coiled-coil region" evidence="1">
    <location>
        <begin position="100"/>
        <end position="127"/>
    </location>
</feature>
<dbReference type="EMBL" id="BLLF01003118">
    <property type="protein sequence ID" value="GFH26405.1"/>
    <property type="molecule type" value="Genomic_DNA"/>
</dbReference>
<organism evidence="3 4">
    <name type="scientific">Haematococcus lacustris</name>
    <name type="common">Green alga</name>
    <name type="synonym">Haematococcus pluvialis</name>
    <dbReference type="NCBI Taxonomy" id="44745"/>
    <lineage>
        <taxon>Eukaryota</taxon>
        <taxon>Viridiplantae</taxon>
        <taxon>Chlorophyta</taxon>
        <taxon>core chlorophytes</taxon>
        <taxon>Chlorophyceae</taxon>
        <taxon>CS clade</taxon>
        <taxon>Chlamydomonadales</taxon>
        <taxon>Haematococcaceae</taxon>
        <taxon>Haematococcus</taxon>
    </lineage>
</organism>
<accession>A0A699ZWQ5</accession>
<feature type="region of interest" description="Disordered" evidence="2">
    <location>
        <begin position="8"/>
        <end position="28"/>
    </location>
</feature>
<name>A0A699ZWQ5_HAELA</name>
<evidence type="ECO:0000313" key="4">
    <source>
        <dbReference type="Proteomes" id="UP000485058"/>
    </source>
</evidence>
<feature type="compositionally biased region" description="Basic and acidic residues" evidence="2">
    <location>
        <begin position="9"/>
        <end position="20"/>
    </location>
</feature>
<sequence>MRQLQEEIDSLKEQLEEARGDVQSQSELEGQLRETIDLLRGRVHAQTSRELESMRRLQQHARLEPLFDKLAESFVFNSPEEVIARLELLEDDKLGTFDQLLRTQEEVAALQSQLAAAREREQQQRTALNTQHLSASAQLQARNAALEAEVEEME</sequence>
<comment type="caution">
    <text evidence="3">The sequence shown here is derived from an EMBL/GenBank/DDBJ whole genome shotgun (WGS) entry which is preliminary data.</text>
</comment>